<dbReference type="AlphaFoldDB" id="A0A1F8DTE1"/>
<accession>A0A1F8DTE1</accession>
<dbReference type="InterPro" id="IPR048846">
    <property type="entry name" value="PaaX-like_central"/>
</dbReference>
<organism evidence="3 4">
    <name type="scientific">Candidatus Wolfebacteria bacterium RIFCSPHIGHO2_01_FULL_48_22</name>
    <dbReference type="NCBI Taxonomy" id="1802555"/>
    <lineage>
        <taxon>Bacteria</taxon>
        <taxon>Candidatus Wolfeibacteriota</taxon>
    </lineage>
</organism>
<reference evidence="3 4" key="1">
    <citation type="journal article" date="2016" name="Nat. Commun.">
        <title>Thousands of microbial genomes shed light on interconnected biogeochemical processes in an aquifer system.</title>
        <authorList>
            <person name="Anantharaman K."/>
            <person name="Brown C.T."/>
            <person name="Hug L.A."/>
            <person name="Sharon I."/>
            <person name="Castelle C.J."/>
            <person name="Probst A.J."/>
            <person name="Thomas B.C."/>
            <person name="Singh A."/>
            <person name="Wilkins M.J."/>
            <person name="Karaoz U."/>
            <person name="Brodie E.L."/>
            <person name="Williams K.H."/>
            <person name="Hubbard S.S."/>
            <person name="Banfield J.F."/>
        </authorList>
    </citation>
    <scope>NUCLEOTIDE SEQUENCE [LARGE SCALE GENOMIC DNA]</scope>
</reference>
<sequence length="240" mass="28163">MAVASKRILGKKVRENLAKKENEEFLLEKIKEEWRKIARAKKRKEIIDKTADKGIVIGKLLLKLALIGGILTIVMVAPGVAAVMAPGRREWFYFDKKQLDRECARLTYRKFVIVTYDERSDIRKVESTKLGDRYIFWESFINYRTGQPAVWDGLYRIIFFDVPDELKSFRDAFRAQLMRAGYYWLQKSVLVFPYECTKDILFFASIFGILGYVCISETKNLRELGGCDRAREIRKFYHLD</sequence>
<dbReference type="EMBL" id="MGIP01000005">
    <property type="protein sequence ID" value="OGM91903.1"/>
    <property type="molecule type" value="Genomic_DNA"/>
</dbReference>
<keyword evidence="1" id="KW-1133">Transmembrane helix</keyword>
<proteinExistence type="predicted"/>
<name>A0A1F8DTE1_9BACT</name>
<keyword evidence="1" id="KW-0472">Membrane</keyword>
<protein>
    <recommendedName>
        <fullName evidence="2">Transcriptional repressor PaaX-like central Cas2-like domain-containing protein</fullName>
    </recommendedName>
</protein>
<dbReference type="Pfam" id="PF20803">
    <property type="entry name" value="PaaX_M"/>
    <property type="match status" value="1"/>
</dbReference>
<keyword evidence="1" id="KW-0812">Transmembrane</keyword>
<feature type="domain" description="Transcriptional repressor PaaX-like central Cas2-like" evidence="2">
    <location>
        <begin position="149"/>
        <end position="219"/>
    </location>
</feature>
<evidence type="ECO:0000313" key="3">
    <source>
        <dbReference type="EMBL" id="OGM91903.1"/>
    </source>
</evidence>
<dbReference type="STRING" id="1802555.A2755_00890"/>
<evidence type="ECO:0000256" key="1">
    <source>
        <dbReference type="SAM" id="Phobius"/>
    </source>
</evidence>
<gene>
    <name evidence="3" type="ORF">A2755_00890</name>
</gene>
<dbReference type="Proteomes" id="UP000177029">
    <property type="component" value="Unassembled WGS sequence"/>
</dbReference>
<comment type="caution">
    <text evidence="3">The sequence shown here is derived from an EMBL/GenBank/DDBJ whole genome shotgun (WGS) entry which is preliminary data.</text>
</comment>
<evidence type="ECO:0000259" key="2">
    <source>
        <dbReference type="Pfam" id="PF20803"/>
    </source>
</evidence>
<evidence type="ECO:0000313" key="4">
    <source>
        <dbReference type="Proteomes" id="UP000177029"/>
    </source>
</evidence>
<feature type="transmembrane region" description="Helical" evidence="1">
    <location>
        <begin position="60"/>
        <end position="85"/>
    </location>
</feature>